<dbReference type="EC" id="5.6.2.4" evidence="7"/>
<dbReference type="InterPro" id="IPR014016">
    <property type="entry name" value="UvrD-like_ATP-bd"/>
</dbReference>
<keyword evidence="4 9" id="KW-0067">ATP-binding</keyword>
<evidence type="ECO:0000256" key="9">
    <source>
        <dbReference type="PROSITE-ProRule" id="PRU00560"/>
    </source>
</evidence>
<protein>
    <recommendedName>
        <fullName evidence="7">DNA 3'-5' helicase</fullName>
        <ecNumber evidence="7">5.6.2.4</ecNumber>
    </recommendedName>
</protein>
<evidence type="ECO:0000256" key="6">
    <source>
        <dbReference type="ARBA" id="ARBA00034617"/>
    </source>
</evidence>
<sequence length="548" mass="61717">MTFKPSPAQQAFYDWVETNTGNCILNAVAGAGKTTTILNGIAKMRGKVWFGVYNKKMATEIQEKLAGRKDLARRAQFAEKKERVESSTFHSLGFSLVNSSLGRGQRADVDEKKVKRIIDRIIAEKEATDQQRRDDLRELAGAVESIVSMAKNRGFVGKRVAERYGLTDASDVNAWMDMLETFDLLDAIPEGTETTAINFARAVLKRSNDDLESIDMDDMVYLPLVRDLRLAPWHQFDWVLIDEAQDTNPTRRALARKVMGPQARLVAVGDPHQAIFGFTGADNDALEQIRDTFNARELPLTVTYRCPKAVVAHAQQWVDHIIAHDSAPEGQVLTQHYLDFVDSLPTLERATYGETAILCRYNKYLVGLCFKMIRMGLPAKIEGRNIGEGLVKLATRWKSVKTVNGLETKLREYEEREVAKAMKKEQEQKADRITDEVATLMTIIERVRSQGADRVEDVVASIEEIFEDNVAGKGLITLCSAHKSKGLEWDNVYLLDRESLMPSKFAKQDWQIQQERNLIYVAVTRAKETLIEVTGVVEEKDPTSKEGS</sequence>
<dbReference type="InterPro" id="IPR014017">
    <property type="entry name" value="DNA_helicase_UvrD-like_C"/>
</dbReference>
<evidence type="ECO:0000259" key="10">
    <source>
        <dbReference type="PROSITE" id="PS51198"/>
    </source>
</evidence>
<dbReference type="GO" id="GO:0000724">
    <property type="term" value="P:double-strand break repair via homologous recombination"/>
    <property type="evidence" value="ECO:0007669"/>
    <property type="project" value="TreeGrafter"/>
</dbReference>
<feature type="binding site" evidence="9">
    <location>
        <begin position="27"/>
        <end position="34"/>
    </location>
    <ligand>
        <name>ATP</name>
        <dbReference type="ChEBI" id="CHEBI:30616"/>
    </ligand>
</feature>
<evidence type="ECO:0000313" key="11">
    <source>
        <dbReference type="EMBL" id="XBW75356.1"/>
    </source>
</evidence>
<accession>A0AAU7VGN5</accession>
<dbReference type="SUPFAM" id="SSF52540">
    <property type="entry name" value="P-loop containing nucleoside triphosphate hydrolases"/>
    <property type="match status" value="1"/>
</dbReference>
<name>A0AAU7VGN5_9CAUD</name>
<organism evidence="11">
    <name type="scientific">Dinoroseobacter phage vB_DshS_R26L</name>
    <dbReference type="NCBI Taxonomy" id="3161158"/>
    <lineage>
        <taxon>Viruses</taxon>
        <taxon>Duplodnaviria</taxon>
        <taxon>Heunggongvirae</taxon>
        <taxon>Uroviricota</taxon>
        <taxon>Caudoviricetes</taxon>
        <taxon>Nanhaivirus</taxon>
    </lineage>
</organism>
<dbReference type="EMBL" id="PP882867">
    <property type="protein sequence ID" value="XBW75356.1"/>
    <property type="molecule type" value="Genomic_DNA"/>
</dbReference>
<dbReference type="PANTHER" id="PTHR11070:SF30">
    <property type="entry name" value="F-BOX DNA HELICASE 1"/>
    <property type="match status" value="1"/>
</dbReference>
<keyword evidence="1 9" id="KW-0547">Nucleotide-binding</keyword>
<dbReference type="Pfam" id="PF00580">
    <property type="entry name" value="UvrD-helicase"/>
    <property type="match status" value="1"/>
</dbReference>
<evidence type="ECO:0000256" key="1">
    <source>
        <dbReference type="ARBA" id="ARBA00022741"/>
    </source>
</evidence>
<dbReference type="GO" id="GO:0031297">
    <property type="term" value="P:replication fork processing"/>
    <property type="evidence" value="ECO:0007669"/>
    <property type="project" value="TreeGrafter"/>
</dbReference>
<dbReference type="GO" id="GO:0043138">
    <property type="term" value="F:3'-5' DNA helicase activity"/>
    <property type="evidence" value="ECO:0007669"/>
    <property type="project" value="UniProtKB-EC"/>
</dbReference>
<comment type="catalytic activity">
    <reaction evidence="6">
        <text>Couples ATP hydrolysis with the unwinding of duplex DNA by translocating in the 3'-5' direction.</text>
        <dbReference type="EC" id="5.6.2.4"/>
    </reaction>
</comment>
<dbReference type="Gene3D" id="1.10.486.10">
    <property type="entry name" value="PCRA, domain 4"/>
    <property type="match status" value="1"/>
</dbReference>
<dbReference type="InterPro" id="IPR027417">
    <property type="entry name" value="P-loop_NTPase"/>
</dbReference>
<dbReference type="Gene3D" id="3.40.50.300">
    <property type="entry name" value="P-loop containing nucleotide triphosphate hydrolases"/>
    <property type="match status" value="3"/>
</dbReference>
<proteinExistence type="predicted"/>
<dbReference type="Pfam" id="PF13361">
    <property type="entry name" value="UvrD_C"/>
    <property type="match status" value="1"/>
</dbReference>
<dbReference type="GO" id="GO:0016787">
    <property type="term" value="F:hydrolase activity"/>
    <property type="evidence" value="ECO:0007669"/>
    <property type="project" value="UniProtKB-UniRule"/>
</dbReference>
<evidence type="ECO:0000256" key="5">
    <source>
        <dbReference type="ARBA" id="ARBA00023235"/>
    </source>
</evidence>
<dbReference type="GO" id="GO:0003677">
    <property type="term" value="F:DNA binding"/>
    <property type="evidence" value="ECO:0007669"/>
    <property type="project" value="InterPro"/>
</dbReference>
<keyword evidence="5" id="KW-0413">Isomerase</keyword>
<dbReference type="GO" id="GO:0005524">
    <property type="term" value="F:ATP binding"/>
    <property type="evidence" value="ECO:0007669"/>
    <property type="project" value="UniProtKB-UniRule"/>
</dbReference>
<dbReference type="PANTHER" id="PTHR11070">
    <property type="entry name" value="UVRD / RECB / PCRA DNA HELICASE FAMILY MEMBER"/>
    <property type="match status" value="1"/>
</dbReference>
<feature type="domain" description="UvrD-like helicase ATP-binding" evidence="10">
    <location>
        <begin position="6"/>
        <end position="307"/>
    </location>
</feature>
<comment type="catalytic activity">
    <reaction evidence="8">
        <text>ATP + H2O = ADP + phosphate + H(+)</text>
        <dbReference type="Rhea" id="RHEA:13065"/>
        <dbReference type="ChEBI" id="CHEBI:15377"/>
        <dbReference type="ChEBI" id="CHEBI:15378"/>
        <dbReference type="ChEBI" id="CHEBI:30616"/>
        <dbReference type="ChEBI" id="CHEBI:43474"/>
        <dbReference type="ChEBI" id="CHEBI:456216"/>
        <dbReference type="EC" id="5.6.2.4"/>
    </reaction>
</comment>
<dbReference type="InterPro" id="IPR000212">
    <property type="entry name" value="DNA_helicase_UvrD/REP"/>
</dbReference>
<gene>
    <name evidence="11" type="ORF">vBDshSR26L_41</name>
</gene>
<keyword evidence="2 9" id="KW-0378">Hydrolase</keyword>
<reference evidence="11" key="1">
    <citation type="submission" date="2024-06" db="EMBL/GenBank/DDBJ databases">
        <authorList>
            <person name="Lu L."/>
            <person name="Wei N."/>
            <person name="Zhang R."/>
        </authorList>
    </citation>
    <scope>NUCLEOTIDE SEQUENCE</scope>
</reference>
<evidence type="ECO:0000256" key="2">
    <source>
        <dbReference type="ARBA" id="ARBA00022801"/>
    </source>
</evidence>
<evidence type="ECO:0000256" key="7">
    <source>
        <dbReference type="ARBA" id="ARBA00034808"/>
    </source>
</evidence>
<dbReference type="PROSITE" id="PS51198">
    <property type="entry name" value="UVRD_HELICASE_ATP_BIND"/>
    <property type="match status" value="1"/>
</dbReference>
<evidence type="ECO:0000256" key="4">
    <source>
        <dbReference type="ARBA" id="ARBA00022840"/>
    </source>
</evidence>
<keyword evidence="3 9" id="KW-0347">Helicase</keyword>
<evidence type="ECO:0000256" key="3">
    <source>
        <dbReference type="ARBA" id="ARBA00022806"/>
    </source>
</evidence>
<evidence type="ECO:0000256" key="8">
    <source>
        <dbReference type="ARBA" id="ARBA00048988"/>
    </source>
</evidence>